<protein>
    <submittedName>
        <fullName evidence="10">ABC transporter permease</fullName>
    </submittedName>
</protein>
<dbReference type="Pfam" id="PF00528">
    <property type="entry name" value="BPD_transp_1"/>
    <property type="match status" value="1"/>
</dbReference>
<dbReference type="Proteomes" id="UP000321058">
    <property type="component" value="Unassembled WGS sequence"/>
</dbReference>
<organism evidence="10 11">
    <name type="scientific">Reyranella soli</name>
    <dbReference type="NCBI Taxonomy" id="1230389"/>
    <lineage>
        <taxon>Bacteria</taxon>
        <taxon>Pseudomonadati</taxon>
        <taxon>Pseudomonadota</taxon>
        <taxon>Alphaproteobacteria</taxon>
        <taxon>Hyphomicrobiales</taxon>
        <taxon>Reyranellaceae</taxon>
        <taxon>Reyranella</taxon>
    </lineage>
</organism>
<evidence type="ECO:0000256" key="6">
    <source>
        <dbReference type="ARBA" id="ARBA00022989"/>
    </source>
</evidence>
<feature type="transmembrane region" description="Helical" evidence="8">
    <location>
        <begin position="251"/>
        <end position="274"/>
    </location>
</feature>
<reference evidence="10 11" key="1">
    <citation type="submission" date="2019-07" db="EMBL/GenBank/DDBJ databases">
        <title>Whole genome shotgun sequence of Reyranella soli NBRC 108950.</title>
        <authorList>
            <person name="Hosoyama A."/>
            <person name="Uohara A."/>
            <person name="Ohji S."/>
            <person name="Ichikawa N."/>
        </authorList>
    </citation>
    <scope>NUCLEOTIDE SEQUENCE [LARGE SCALE GENOMIC DNA]</scope>
    <source>
        <strain evidence="10 11">NBRC 108950</strain>
    </source>
</reference>
<keyword evidence="4" id="KW-1003">Cell membrane</keyword>
<keyword evidence="7 8" id="KW-0472">Membrane</keyword>
<keyword evidence="3 8" id="KW-0813">Transport</keyword>
<evidence type="ECO:0000256" key="4">
    <source>
        <dbReference type="ARBA" id="ARBA00022475"/>
    </source>
</evidence>
<proteinExistence type="inferred from homology"/>
<dbReference type="PANTHER" id="PTHR42929">
    <property type="entry name" value="INNER MEMBRANE ABC TRANSPORTER PERMEASE PROTEIN YDCU-RELATED-RELATED"/>
    <property type="match status" value="1"/>
</dbReference>
<evidence type="ECO:0000256" key="1">
    <source>
        <dbReference type="ARBA" id="ARBA00004651"/>
    </source>
</evidence>
<feature type="transmembrane region" description="Helical" evidence="8">
    <location>
        <begin position="102"/>
        <end position="126"/>
    </location>
</feature>
<evidence type="ECO:0000313" key="10">
    <source>
        <dbReference type="EMBL" id="GEP53261.1"/>
    </source>
</evidence>
<dbReference type="InterPro" id="IPR000515">
    <property type="entry name" value="MetI-like"/>
</dbReference>
<comment type="caution">
    <text evidence="10">The sequence shown here is derived from an EMBL/GenBank/DDBJ whole genome shotgun (WGS) entry which is preliminary data.</text>
</comment>
<feature type="transmembrane region" description="Helical" evidence="8">
    <location>
        <begin position="156"/>
        <end position="176"/>
    </location>
</feature>
<evidence type="ECO:0000256" key="8">
    <source>
        <dbReference type="RuleBase" id="RU363032"/>
    </source>
</evidence>
<evidence type="ECO:0000256" key="3">
    <source>
        <dbReference type="ARBA" id="ARBA00022448"/>
    </source>
</evidence>
<evidence type="ECO:0000256" key="7">
    <source>
        <dbReference type="ARBA" id="ARBA00023136"/>
    </source>
</evidence>
<keyword evidence="11" id="KW-1185">Reference proteome</keyword>
<dbReference type="GO" id="GO:0055085">
    <property type="term" value="P:transmembrane transport"/>
    <property type="evidence" value="ECO:0007669"/>
    <property type="project" value="InterPro"/>
</dbReference>
<dbReference type="Gene3D" id="1.10.3720.10">
    <property type="entry name" value="MetI-like"/>
    <property type="match status" value="1"/>
</dbReference>
<accession>A0A512N3S6</accession>
<comment type="subcellular location">
    <subcellularLocation>
        <location evidence="1 8">Cell membrane</location>
        <topology evidence="1 8">Multi-pass membrane protein</topology>
    </subcellularLocation>
</comment>
<dbReference type="SUPFAM" id="SSF161098">
    <property type="entry name" value="MetI-like"/>
    <property type="match status" value="1"/>
</dbReference>
<gene>
    <name evidence="10" type="ORF">RSO01_04270</name>
</gene>
<dbReference type="InterPro" id="IPR035906">
    <property type="entry name" value="MetI-like_sf"/>
</dbReference>
<dbReference type="CDD" id="cd06261">
    <property type="entry name" value="TM_PBP2"/>
    <property type="match status" value="1"/>
</dbReference>
<sequence length="287" mass="31108">MGGDMKSAPYLLSLPALLLFGAIVIIPLVMTVLLSFHDWGQYKGIEPVFVLKNWHEVFTDSYFLEMFWRTFRIAFFVTLLAAVLGAPEAYILNRMKSPWRGLFLLVILGPLLISVVARTLGWALLFGGNSGLINKALVSMGLISAPLPFMFTETGVIVALTHVLMPYMVLAVWAALQRLDPQIENAAVALGAGPFTVLRRIVLPQVMPGILSGAIIVFALAASAFATPAIIGGRRLKVASTLAYDEFLNTLNWPLGAAVAVLLLVALVAIVVGASRLVERRYAQVFG</sequence>
<comment type="similarity">
    <text evidence="2">Belongs to the binding-protein-dependent transport system permease family. CysTW subfamily.</text>
</comment>
<feature type="domain" description="ABC transmembrane type-1" evidence="9">
    <location>
        <begin position="67"/>
        <end position="274"/>
    </location>
</feature>
<keyword evidence="5 8" id="KW-0812">Transmembrane</keyword>
<evidence type="ECO:0000313" key="11">
    <source>
        <dbReference type="Proteomes" id="UP000321058"/>
    </source>
</evidence>
<evidence type="ECO:0000259" key="9">
    <source>
        <dbReference type="PROSITE" id="PS50928"/>
    </source>
</evidence>
<evidence type="ECO:0000256" key="2">
    <source>
        <dbReference type="ARBA" id="ARBA00007069"/>
    </source>
</evidence>
<dbReference type="PANTHER" id="PTHR42929:SF5">
    <property type="entry name" value="ABC TRANSPORTER PERMEASE PROTEIN"/>
    <property type="match status" value="1"/>
</dbReference>
<dbReference type="PROSITE" id="PS50928">
    <property type="entry name" value="ABC_TM1"/>
    <property type="match status" value="1"/>
</dbReference>
<feature type="transmembrane region" description="Helical" evidence="8">
    <location>
        <begin position="210"/>
        <end position="231"/>
    </location>
</feature>
<feature type="transmembrane region" description="Helical" evidence="8">
    <location>
        <begin position="71"/>
        <end position="90"/>
    </location>
</feature>
<feature type="transmembrane region" description="Helical" evidence="8">
    <location>
        <begin position="12"/>
        <end position="36"/>
    </location>
</feature>
<dbReference type="EMBL" id="BKAJ01000004">
    <property type="protein sequence ID" value="GEP53261.1"/>
    <property type="molecule type" value="Genomic_DNA"/>
</dbReference>
<dbReference type="AlphaFoldDB" id="A0A512N3S6"/>
<keyword evidence="6 8" id="KW-1133">Transmembrane helix</keyword>
<dbReference type="GO" id="GO:0005886">
    <property type="term" value="C:plasma membrane"/>
    <property type="evidence" value="ECO:0007669"/>
    <property type="project" value="UniProtKB-SubCell"/>
</dbReference>
<evidence type="ECO:0000256" key="5">
    <source>
        <dbReference type="ARBA" id="ARBA00022692"/>
    </source>
</evidence>
<name>A0A512N3S6_9HYPH</name>